<accession>A0A3E0WUU5</accession>
<comment type="caution">
    <text evidence="1">The sequence shown here is derived from an EMBL/GenBank/DDBJ whole genome shotgun (WGS) entry which is preliminary data.</text>
</comment>
<dbReference type="EMBL" id="NFZX01000009">
    <property type="protein sequence ID" value="RFA35921.1"/>
    <property type="molecule type" value="Genomic_DNA"/>
</dbReference>
<name>A0A3E0WUU5_9BACI</name>
<proteinExistence type="predicted"/>
<reference evidence="1 2" key="1">
    <citation type="submission" date="2017-05" db="EMBL/GenBank/DDBJ databases">
        <title>Virgibacillus sp. AK90 isolated from a saltern of Kakinada, India.</title>
        <authorList>
            <person name="Gupta V."/>
            <person name="Sidhu C."/>
            <person name="Korpole S."/>
            <person name="Pinnaka A.K."/>
        </authorList>
    </citation>
    <scope>NUCLEOTIDE SEQUENCE [LARGE SCALE GENOMIC DNA]</scope>
    <source>
        <strain evidence="1 2">AK90</strain>
    </source>
</reference>
<dbReference type="AlphaFoldDB" id="A0A3E0WUU5"/>
<dbReference type="RefSeq" id="WP_116277777.1">
    <property type="nucleotide sequence ID" value="NZ_NFZX01000009.1"/>
</dbReference>
<evidence type="ECO:0000313" key="1">
    <source>
        <dbReference type="EMBL" id="RFA35921.1"/>
    </source>
</evidence>
<protein>
    <submittedName>
        <fullName evidence="1">Uncharacterized protein</fullName>
    </submittedName>
</protein>
<gene>
    <name evidence="1" type="ORF">CAI16_06740</name>
</gene>
<organism evidence="1 2">
    <name type="scientific">Virgibacillus dokdonensis</name>
    <dbReference type="NCBI Taxonomy" id="302167"/>
    <lineage>
        <taxon>Bacteria</taxon>
        <taxon>Bacillati</taxon>
        <taxon>Bacillota</taxon>
        <taxon>Bacilli</taxon>
        <taxon>Bacillales</taxon>
        <taxon>Bacillaceae</taxon>
        <taxon>Virgibacillus</taxon>
    </lineage>
</organism>
<dbReference type="Proteomes" id="UP000256488">
    <property type="component" value="Unassembled WGS sequence"/>
</dbReference>
<evidence type="ECO:0000313" key="2">
    <source>
        <dbReference type="Proteomes" id="UP000256488"/>
    </source>
</evidence>
<sequence length="73" mass="8601">MESDKKIGINQTNIEIKHIVDVFAHMYAHMDSEKIKDYAIIMKPVNIDDPFSYGVPESWTKEEVEEFKEKLKK</sequence>